<dbReference type="GeneID" id="115461058"/>
<evidence type="ECO:0000256" key="4">
    <source>
        <dbReference type="ARBA" id="ARBA00023040"/>
    </source>
</evidence>
<comment type="similarity">
    <text evidence="8">Belongs to the G-protein coupled receptor 1 family.</text>
</comment>
<keyword evidence="9" id="KW-1003">Cell membrane</keyword>
<dbReference type="InterPro" id="IPR017452">
    <property type="entry name" value="GPCR_Rhodpsn_7TM"/>
</dbReference>
<dbReference type="PANTHER" id="PTHR48018">
    <property type="entry name" value="OLFACTORY RECEPTOR"/>
    <property type="match status" value="1"/>
</dbReference>
<evidence type="ECO:0000256" key="2">
    <source>
        <dbReference type="ARBA" id="ARBA00022692"/>
    </source>
</evidence>
<dbReference type="Pfam" id="PF13853">
    <property type="entry name" value="7tm_4"/>
    <property type="match status" value="1"/>
</dbReference>
<name>A0A6P7WZA0_9AMPH</name>
<feature type="transmembrane region" description="Helical" evidence="9">
    <location>
        <begin position="273"/>
        <end position="292"/>
    </location>
</feature>
<proteinExistence type="inferred from homology"/>
<dbReference type="PRINTS" id="PR00245">
    <property type="entry name" value="OLFACTORYR"/>
</dbReference>
<evidence type="ECO:0000256" key="6">
    <source>
        <dbReference type="ARBA" id="ARBA00023170"/>
    </source>
</evidence>
<evidence type="ECO:0000313" key="11">
    <source>
        <dbReference type="Proteomes" id="UP000515156"/>
    </source>
</evidence>
<evidence type="ECO:0000256" key="8">
    <source>
        <dbReference type="RuleBase" id="RU000688"/>
    </source>
</evidence>
<feature type="transmembrane region" description="Helical" evidence="9">
    <location>
        <begin position="197"/>
        <end position="221"/>
    </location>
</feature>
<gene>
    <name evidence="12" type="primary">LOC115461058</name>
</gene>
<feature type="transmembrane region" description="Helical" evidence="9">
    <location>
        <begin position="242"/>
        <end position="261"/>
    </location>
</feature>
<dbReference type="Proteomes" id="UP000515156">
    <property type="component" value="Chromosome 1"/>
</dbReference>
<dbReference type="FunCoup" id="A0A6P7WZA0">
    <property type="interactions" value="390"/>
</dbReference>
<evidence type="ECO:0000256" key="5">
    <source>
        <dbReference type="ARBA" id="ARBA00023136"/>
    </source>
</evidence>
<keyword evidence="2 8" id="KW-0812">Transmembrane</keyword>
<keyword evidence="11" id="KW-1185">Reference proteome</keyword>
<keyword evidence="7 8" id="KW-0807">Transducer</keyword>
<accession>A0A6P7WZA0</accession>
<feature type="transmembrane region" description="Helical" evidence="9">
    <location>
        <begin position="22"/>
        <end position="48"/>
    </location>
</feature>
<dbReference type="InParanoid" id="A0A6P7WZA0"/>
<keyword evidence="5 9" id="KW-0472">Membrane</keyword>
<keyword evidence="9" id="KW-0552">Olfaction</keyword>
<feature type="domain" description="G-protein coupled receptors family 1 profile" evidence="10">
    <location>
        <begin position="41"/>
        <end position="290"/>
    </location>
</feature>
<organism evidence="11 12">
    <name type="scientific">Microcaecilia unicolor</name>
    <dbReference type="NCBI Taxonomy" id="1415580"/>
    <lineage>
        <taxon>Eukaryota</taxon>
        <taxon>Metazoa</taxon>
        <taxon>Chordata</taxon>
        <taxon>Craniata</taxon>
        <taxon>Vertebrata</taxon>
        <taxon>Euteleostomi</taxon>
        <taxon>Amphibia</taxon>
        <taxon>Gymnophiona</taxon>
        <taxon>Siphonopidae</taxon>
        <taxon>Microcaecilia</taxon>
    </lineage>
</organism>
<sequence length="316" mass="35686">MKVTNHSTVIEFVLLGLTDDPVLQIILFVLFLLIYIITVLGSGVIITVIRLSPRLHTPMYFFLSHLSFVDLCYSSTITPKMLTGFLSENNTISFLGCGIQLYFYSSFGGIECLLLAVMAYDRFVAICNPLLYTVIMTKKVCIQLVTFVYGGGFLHSLTETICTFQLSFCGSNVINHFACDFPPLFILSCTDIFINELIIFGFGGFIAISSVLVIIVSYSYILSTILKIRSAEGRHKAFSTCASHLTCVTLYFGTIFFMYLRPRSSYSQEQDKVITVFYTVVISMLNPLIYSLRNQDVKQALRKIKPSLLRKLWSQF</sequence>
<dbReference type="GO" id="GO:0004930">
    <property type="term" value="F:G protein-coupled receptor activity"/>
    <property type="evidence" value="ECO:0007669"/>
    <property type="project" value="UniProtKB-KW"/>
</dbReference>
<comment type="subcellular location">
    <subcellularLocation>
        <location evidence="9">Cell membrane</location>
        <topology evidence="9">Multi-pass membrane protein</topology>
    </subcellularLocation>
    <subcellularLocation>
        <location evidence="1">Membrane</location>
        <topology evidence="1">Multi-pass membrane protein</topology>
    </subcellularLocation>
</comment>
<dbReference type="GO" id="GO:0005886">
    <property type="term" value="C:plasma membrane"/>
    <property type="evidence" value="ECO:0007669"/>
    <property type="project" value="UniProtKB-SubCell"/>
</dbReference>
<evidence type="ECO:0000256" key="3">
    <source>
        <dbReference type="ARBA" id="ARBA00022989"/>
    </source>
</evidence>
<protein>
    <recommendedName>
        <fullName evidence="9">Olfactory receptor</fullName>
    </recommendedName>
</protein>
<evidence type="ECO:0000259" key="10">
    <source>
        <dbReference type="PROSITE" id="PS50262"/>
    </source>
</evidence>
<keyword evidence="6 8" id="KW-0675">Receptor</keyword>
<dbReference type="InterPro" id="IPR000725">
    <property type="entry name" value="Olfact_rcpt"/>
</dbReference>
<keyword evidence="9" id="KW-0716">Sensory transduction</keyword>
<dbReference type="PROSITE" id="PS00237">
    <property type="entry name" value="G_PROTEIN_RECEP_F1_1"/>
    <property type="match status" value="1"/>
</dbReference>
<dbReference type="InterPro" id="IPR000276">
    <property type="entry name" value="GPCR_Rhodpsn"/>
</dbReference>
<evidence type="ECO:0000256" key="7">
    <source>
        <dbReference type="ARBA" id="ARBA00023224"/>
    </source>
</evidence>
<dbReference type="KEGG" id="muo:115461058"/>
<dbReference type="OrthoDB" id="9440694at2759"/>
<dbReference type="PRINTS" id="PR00237">
    <property type="entry name" value="GPCRRHODOPSN"/>
</dbReference>
<evidence type="ECO:0000256" key="1">
    <source>
        <dbReference type="ARBA" id="ARBA00004141"/>
    </source>
</evidence>
<dbReference type="Gene3D" id="1.20.1070.10">
    <property type="entry name" value="Rhodopsin 7-helix transmembrane proteins"/>
    <property type="match status" value="1"/>
</dbReference>
<evidence type="ECO:0000313" key="12">
    <source>
        <dbReference type="RefSeq" id="XP_030046456.1"/>
    </source>
</evidence>
<keyword evidence="4 8" id="KW-0297">G-protein coupled receptor</keyword>
<dbReference type="PROSITE" id="PS50262">
    <property type="entry name" value="G_PROTEIN_RECEP_F1_2"/>
    <property type="match status" value="1"/>
</dbReference>
<dbReference type="RefSeq" id="XP_030046456.1">
    <property type="nucleotide sequence ID" value="XM_030190596.1"/>
</dbReference>
<reference evidence="12" key="1">
    <citation type="submission" date="2025-08" db="UniProtKB">
        <authorList>
            <consortium name="RefSeq"/>
        </authorList>
    </citation>
    <scope>IDENTIFICATION</scope>
</reference>
<evidence type="ECO:0000256" key="9">
    <source>
        <dbReference type="RuleBase" id="RU363047"/>
    </source>
</evidence>
<dbReference type="GO" id="GO:0004984">
    <property type="term" value="F:olfactory receptor activity"/>
    <property type="evidence" value="ECO:0007669"/>
    <property type="project" value="InterPro"/>
</dbReference>
<keyword evidence="3 9" id="KW-1133">Transmembrane helix</keyword>
<feature type="transmembrane region" description="Helical" evidence="9">
    <location>
        <begin position="99"/>
        <end position="118"/>
    </location>
</feature>
<feature type="transmembrane region" description="Helical" evidence="9">
    <location>
        <begin position="60"/>
        <end position="79"/>
    </location>
</feature>
<dbReference type="CDD" id="cd15230">
    <property type="entry name" value="7tmA_OR5-like"/>
    <property type="match status" value="1"/>
</dbReference>
<dbReference type="AlphaFoldDB" id="A0A6P7WZA0"/>
<dbReference type="FunFam" id="1.20.1070.10:FF:000003">
    <property type="entry name" value="Olfactory receptor"/>
    <property type="match status" value="1"/>
</dbReference>
<dbReference type="SUPFAM" id="SSF81321">
    <property type="entry name" value="Family A G protein-coupled receptor-like"/>
    <property type="match status" value="1"/>
</dbReference>